<keyword evidence="12" id="KW-0238">DNA-binding</keyword>
<name>M1W7S9_CLAP2</name>
<keyword evidence="4" id="KW-0479">Metal-binding</keyword>
<dbReference type="GO" id="GO:0006310">
    <property type="term" value="P:DNA recombination"/>
    <property type="evidence" value="ECO:0007669"/>
    <property type="project" value="UniProtKB-KW"/>
</dbReference>
<dbReference type="GO" id="GO:0005634">
    <property type="term" value="C:nucleus"/>
    <property type="evidence" value="ECO:0007669"/>
    <property type="project" value="UniProtKB-ARBA"/>
</dbReference>
<keyword evidence="3" id="KW-0540">Nuclease</keyword>
<dbReference type="InterPro" id="IPR036397">
    <property type="entry name" value="RNaseH_sf"/>
</dbReference>
<keyword evidence="19" id="KW-1185">Reference proteome</keyword>
<dbReference type="GO" id="GO:0046872">
    <property type="term" value="F:metal ion binding"/>
    <property type="evidence" value="ECO:0007669"/>
    <property type="project" value="UniProtKB-KW"/>
</dbReference>
<keyword evidence="2" id="KW-0548">Nucleotidyltransferase</keyword>
<evidence type="ECO:0000313" key="19">
    <source>
        <dbReference type="Proteomes" id="UP000016801"/>
    </source>
</evidence>
<evidence type="ECO:0000256" key="15">
    <source>
        <dbReference type="ARBA" id="ARBA00049244"/>
    </source>
</evidence>
<evidence type="ECO:0000256" key="5">
    <source>
        <dbReference type="ARBA" id="ARBA00022759"/>
    </source>
</evidence>
<evidence type="ECO:0000256" key="10">
    <source>
        <dbReference type="ARBA" id="ARBA00022918"/>
    </source>
</evidence>
<dbReference type="Proteomes" id="UP000016801">
    <property type="component" value="Unassembled WGS sequence"/>
</dbReference>
<comment type="caution">
    <text evidence="18">The sequence shown here is derived from an EMBL/GenBank/DDBJ whole genome shotgun (WGS) entry which is preliminary data.</text>
</comment>
<dbReference type="VEuPathDB" id="FungiDB:CPUR_02356"/>
<dbReference type="GO" id="GO:0032196">
    <property type="term" value="P:transposition"/>
    <property type="evidence" value="ECO:0007669"/>
    <property type="project" value="UniProtKB-KW"/>
</dbReference>
<keyword evidence="7" id="KW-0460">Magnesium</keyword>
<dbReference type="GO" id="GO:0016787">
    <property type="term" value="F:hydrolase activity"/>
    <property type="evidence" value="ECO:0007669"/>
    <property type="project" value="UniProtKB-KW"/>
</dbReference>
<comment type="catalytic activity">
    <reaction evidence="14">
        <text>DNA(n) + a 2'-deoxyribonucleoside 5'-triphosphate = DNA(n+1) + diphosphate</text>
        <dbReference type="Rhea" id="RHEA:22508"/>
        <dbReference type="Rhea" id="RHEA-COMP:17339"/>
        <dbReference type="Rhea" id="RHEA-COMP:17340"/>
        <dbReference type="ChEBI" id="CHEBI:33019"/>
        <dbReference type="ChEBI" id="CHEBI:61560"/>
        <dbReference type="ChEBI" id="CHEBI:173112"/>
        <dbReference type="EC" id="2.7.7.49"/>
    </reaction>
</comment>
<dbReference type="PANTHER" id="PTHR42648">
    <property type="entry name" value="TRANSPOSASE, PUTATIVE-RELATED"/>
    <property type="match status" value="1"/>
</dbReference>
<evidence type="ECO:0000256" key="6">
    <source>
        <dbReference type="ARBA" id="ARBA00022801"/>
    </source>
</evidence>
<dbReference type="AlphaFoldDB" id="M1W7S9"/>
<reference evidence="18 19" key="1">
    <citation type="journal article" date="2013" name="PLoS Genet.">
        <title>Plant-symbiotic fungi as chemical engineers: Multi-genome analysis of the Clavicipitaceae reveals dynamics of alkaloid loci.</title>
        <authorList>
            <person name="Schardl C.L."/>
            <person name="Young C.A."/>
            <person name="Hesse U."/>
            <person name="Amyotte S.G."/>
            <person name="Andreeva K."/>
            <person name="Calie P.J."/>
            <person name="Fleetwood D.J."/>
            <person name="Haws D.C."/>
            <person name="Moore N."/>
            <person name="Oeser B."/>
            <person name="Panaccione D.G."/>
            <person name="Schweri K.K."/>
            <person name="Voisey C.R."/>
            <person name="Farman M.L."/>
            <person name="Jaromczyk J.W."/>
            <person name="Roe B.A."/>
            <person name="O'Sullivan D.M."/>
            <person name="Scott B."/>
            <person name="Tudzynski P."/>
            <person name="An Z."/>
            <person name="Arnaoudova E.G."/>
            <person name="Bullock C.T."/>
            <person name="Charlton N.D."/>
            <person name="Chen L."/>
            <person name="Cox M."/>
            <person name="Dinkins R.D."/>
            <person name="Florea S."/>
            <person name="Glenn A.E."/>
            <person name="Gordon A."/>
            <person name="Gueldener U."/>
            <person name="Harris D.R."/>
            <person name="Hollin W."/>
            <person name="Jaromczyk J."/>
            <person name="Johnson R.D."/>
            <person name="Khan A.K."/>
            <person name="Leistner E."/>
            <person name="Leuchtmann A."/>
            <person name="Li C."/>
            <person name="Liu J."/>
            <person name="Liu J."/>
            <person name="Liu M."/>
            <person name="Mace W."/>
            <person name="Machado C."/>
            <person name="Nagabhyru P."/>
            <person name="Pan J."/>
            <person name="Schmid J."/>
            <person name="Sugawara K."/>
            <person name="Steiner U."/>
            <person name="Takach J.E."/>
            <person name="Tanaka E."/>
            <person name="Webb J.S."/>
            <person name="Wilson E.V."/>
            <person name="Wiseman J.L."/>
            <person name="Yoshida R."/>
            <person name="Zeng Z."/>
        </authorList>
    </citation>
    <scope>NUCLEOTIDE SEQUENCE [LARGE SCALE GENOMIC DNA]</scope>
    <source>
        <strain evidence="18 19">20.1</strain>
    </source>
</reference>
<evidence type="ECO:0000259" key="17">
    <source>
        <dbReference type="PROSITE" id="PS50994"/>
    </source>
</evidence>
<evidence type="ECO:0000256" key="1">
    <source>
        <dbReference type="ARBA" id="ARBA00022578"/>
    </source>
</evidence>
<evidence type="ECO:0000256" key="16">
    <source>
        <dbReference type="SAM" id="MobiDB-lite"/>
    </source>
</evidence>
<evidence type="ECO:0000256" key="14">
    <source>
        <dbReference type="ARBA" id="ARBA00048173"/>
    </source>
</evidence>
<dbReference type="HOGENOM" id="CLU_723617_0_0_1"/>
<keyword evidence="1" id="KW-0815">Transposition</keyword>
<evidence type="ECO:0000256" key="3">
    <source>
        <dbReference type="ARBA" id="ARBA00022722"/>
    </source>
</evidence>
<organism evidence="18 19">
    <name type="scientific">Claviceps purpurea (strain 20.1)</name>
    <name type="common">Ergot fungus</name>
    <name type="synonym">Sphacelia segetum</name>
    <dbReference type="NCBI Taxonomy" id="1111077"/>
    <lineage>
        <taxon>Eukaryota</taxon>
        <taxon>Fungi</taxon>
        <taxon>Dikarya</taxon>
        <taxon>Ascomycota</taxon>
        <taxon>Pezizomycotina</taxon>
        <taxon>Sordariomycetes</taxon>
        <taxon>Hypocreomycetidae</taxon>
        <taxon>Hypocreales</taxon>
        <taxon>Clavicipitaceae</taxon>
        <taxon>Claviceps</taxon>
    </lineage>
</organism>
<dbReference type="InterPro" id="IPR039537">
    <property type="entry name" value="Retrotran_Ty1/copia-like"/>
</dbReference>
<keyword evidence="5" id="KW-0255">Endonuclease</keyword>
<evidence type="ECO:0000256" key="8">
    <source>
        <dbReference type="ARBA" id="ARBA00022884"/>
    </source>
</evidence>
<proteinExistence type="predicted"/>
<protein>
    <submittedName>
        <fullName evidence="18">Conserved uncharacterized protein</fullName>
    </submittedName>
</protein>
<dbReference type="InterPro" id="IPR012337">
    <property type="entry name" value="RNaseH-like_sf"/>
</dbReference>
<dbReference type="Pfam" id="PF00665">
    <property type="entry name" value="rve"/>
    <property type="match status" value="1"/>
</dbReference>
<accession>M1W7S9</accession>
<evidence type="ECO:0000313" key="18">
    <source>
        <dbReference type="EMBL" id="CCE28668.1"/>
    </source>
</evidence>
<comment type="catalytic activity">
    <reaction evidence="15">
        <text>DNA(n) + a 2'-deoxyribonucleoside 5'-triphosphate = DNA(n+1) + diphosphate</text>
        <dbReference type="Rhea" id="RHEA:22508"/>
        <dbReference type="Rhea" id="RHEA-COMP:17339"/>
        <dbReference type="Rhea" id="RHEA-COMP:17340"/>
        <dbReference type="ChEBI" id="CHEBI:33019"/>
        <dbReference type="ChEBI" id="CHEBI:61560"/>
        <dbReference type="ChEBI" id="CHEBI:173112"/>
        <dbReference type="EC" id="2.7.7.7"/>
    </reaction>
</comment>
<evidence type="ECO:0000256" key="12">
    <source>
        <dbReference type="ARBA" id="ARBA00023125"/>
    </source>
</evidence>
<dbReference type="eggNOG" id="KOG0017">
    <property type="taxonomic scope" value="Eukaryota"/>
</dbReference>
<sequence length="382" mass="41902">MASNGQHLSVTGVGTVRLPLGDGFVELSNAQFAPKAEVNMISPGLLRRGGVLMDGCNDQLVSTTTGLPVGKFQWKSNIATLILRDEQPTFNFAAITSSSITKQVEFGLLHKRLGHAGKDRIVKACKEAGIAIDPRSLANFQCPACLLAKAPQQIHRDVSQDSTHFLSRVFWDFIEHKPEGFGGMRYTLHAIDVHTHFHWVIPTVSRANAFKAVAAWKTAVENASGGYKVQCFHTDNATEFLSAKFRGFCQSEGIIFRTGAPYVPAHQGIVERAGRTLLEAARSTTIGSQLPDLLWPFAVKHAAKITNLLPTKGNVDGSFPQETLFRILGLRNTASIRYLRTWGCLAYVRIPDERRVLAAKMAPRAKDEDANAPQEDGLVDWA</sequence>
<dbReference type="InterPro" id="IPR001584">
    <property type="entry name" value="Integrase_cat-core"/>
</dbReference>
<keyword evidence="11" id="KW-0239">DNA-directed DNA polymerase</keyword>
<dbReference type="GO" id="GO:0003723">
    <property type="term" value="F:RNA binding"/>
    <property type="evidence" value="ECO:0007669"/>
    <property type="project" value="UniProtKB-KW"/>
</dbReference>
<evidence type="ECO:0000256" key="4">
    <source>
        <dbReference type="ARBA" id="ARBA00022723"/>
    </source>
</evidence>
<evidence type="ECO:0000256" key="13">
    <source>
        <dbReference type="ARBA" id="ARBA00023172"/>
    </source>
</evidence>
<keyword evidence="10" id="KW-0695">RNA-directed DNA polymerase</keyword>
<dbReference type="STRING" id="1111077.M1W7S9"/>
<keyword evidence="8" id="KW-0694">RNA-binding</keyword>
<dbReference type="PROSITE" id="PS50994">
    <property type="entry name" value="INTEGRASE"/>
    <property type="match status" value="1"/>
</dbReference>
<dbReference type="SUPFAM" id="SSF53098">
    <property type="entry name" value="Ribonuclease H-like"/>
    <property type="match status" value="1"/>
</dbReference>
<dbReference type="GO" id="GO:0003964">
    <property type="term" value="F:RNA-directed DNA polymerase activity"/>
    <property type="evidence" value="ECO:0007669"/>
    <property type="project" value="UniProtKB-KW"/>
</dbReference>
<dbReference type="GO" id="GO:0003677">
    <property type="term" value="F:DNA binding"/>
    <property type="evidence" value="ECO:0007669"/>
    <property type="project" value="UniProtKB-KW"/>
</dbReference>
<dbReference type="GO" id="GO:0004519">
    <property type="term" value="F:endonuclease activity"/>
    <property type="evidence" value="ECO:0007669"/>
    <property type="project" value="UniProtKB-KW"/>
</dbReference>
<dbReference type="GO" id="GO:0015074">
    <property type="term" value="P:DNA integration"/>
    <property type="evidence" value="ECO:0007669"/>
    <property type="project" value="UniProtKB-KW"/>
</dbReference>
<evidence type="ECO:0000256" key="7">
    <source>
        <dbReference type="ARBA" id="ARBA00022842"/>
    </source>
</evidence>
<evidence type="ECO:0000256" key="9">
    <source>
        <dbReference type="ARBA" id="ARBA00022908"/>
    </source>
</evidence>
<dbReference type="PANTHER" id="PTHR42648:SF11">
    <property type="entry name" value="TRANSPOSON TY4-P GAG-POL POLYPROTEIN"/>
    <property type="match status" value="1"/>
</dbReference>
<keyword evidence="6" id="KW-0378">Hydrolase</keyword>
<feature type="region of interest" description="Disordered" evidence="16">
    <location>
        <begin position="363"/>
        <end position="382"/>
    </location>
</feature>
<evidence type="ECO:0000256" key="2">
    <source>
        <dbReference type="ARBA" id="ARBA00022695"/>
    </source>
</evidence>
<evidence type="ECO:0000256" key="11">
    <source>
        <dbReference type="ARBA" id="ARBA00022932"/>
    </source>
</evidence>
<dbReference type="GO" id="GO:0003887">
    <property type="term" value="F:DNA-directed DNA polymerase activity"/>
    <property type="evidence" value="ECO:0007669"/>
    <property type="project" value="UniProtKB-KW"/>
</dbReference>
<keyword evidence="9" id="KW-0229">DNA integration</keyword>
<feature type="domain" description="Integrase catalytic" evidence="17">
    <location>
        <begin position="147"/>
        <end position="328"/>
    </location>
</feature>
<dbReference type="EMBL" id="CAGA01000009">
    <property type="protein sequence ID" value="CCE28668.1"/>
    <property type="molecule type" value="Genomic_DNA"/>
</dbReference>
<keyword evidence="13" id="KW-0233">DNA recombination</keyword>
<dbReference type="OrthoDB" id="4960422at2759"/>
<gene>
    <name evidence="18" type="ORF">CPUR_02356</name>
</gene>
<dbReference type="Gene3D" id="3.30.420.10">
    <property type="entry name" value="Ribonuclease H-like superfamily/Ribonuclease H"/>
    <property type="match status" value="1"/>
</dbReference>
<keyword evidence="11" id="KW-0808">Transferase</keyword>